<sequence>MKCEEVRELLEALHDNELVPETRAAVVEHVQGCSGCARALRDLEVLRPVIAKAGRFVTPAELRARIIRTLRHRDAGFARGWRWRTLSALVASHAAMIIGGGLIVYVATSDYLRHGSATREVVAAHVRSLLDERRLALTSGDQHTVRPWFAGKLDFSPEVVNLEQDGFPLLGARVDYVDGRYQAALEYTRRNHKITVFEAPADETWVNATRRSVHNGYNVIQWVSGGLSYQAISDLNGSELGHFAALLRRKSKE</sequence>
<keyword evidence="1" id="KW-1133">Transmembrane helix</keyword>
<dbReference type="Proteomes" id="UP000440694">
    <property type="component" value="Unassembled WGS sequence"/>
</dbReference>
<accession>A0A6I3KLJ4</accession>
<name>A0A6I3KLJ4_9HYPH</name>
<dbReference type="Gene3D" id="1.10.10.1320">
    <property type="entry name" value="Anti-sigma factor, zinc-finger domain"/>
    <property type="match status" value="1"/>
</dbReference>
<evidence type="ECO:0000313" key="3">
    <source>
        <dbReference type="EMBL" id="MTD95233.1"/>
    </source>
</evidence>
<comment type="caution">
    <text evidence="3">The sequence shown here is derived from an EMBL/GenBank/DDBJ whole genome shotgun (WGS) entry which is preliminary data.</text>
</comment>
<organism evidence="3 4">
    <name type="scientific">Hyphomicrobium album</name>
    <dbReference type="NCBI Taxonomy" id="2665159"/>
    <lineage>
        <taxon>Bacteria</taxon>
        <taxon>Pseudomonadati</taxon>
        <taxon>Pseudomonadota</taxon>
        <taxon>Alphaproteobacteria</taxon>
        <taxon>Hyphomicrobiales</taxon>
        <taxon>Hyphomicrobiaceae</taxon>
        <taxon>Hyphomicrobium</taxon>
    </lineage>
</organism>
<keyword evidence="1" id="KW-0812">Transmembrane</keyword>
<dbReference type="RefSeq" id="WP_154739796.1">
    <property type="nucleotide sequence ID" value="NZ_WMBQ01000002.1"/>
</dbReference>
<protein>
    <submittedName>
        <fullName evidence="3">Anti-sigma factor</fullName>
    </submittedName>
</protein>
<evidence type="ECO:0000256" key="1">
    <source>
        <dbReference type="SAM" id="Phobius"/>
    </source>
</evidence>
<evidence type="ECO:0000313" key="4">
    <source>
        <dbReference type="Proteomes" id="UP000440694"/>
    </source>
</evidence>
<reference evidence="3 4" key="1">
    <citation type="submission" date="2019-11" db="EMBL/GenBank/DDBJ databases">
        <title>Identification of a novel strain.</title>
        <authorList>
            <person name="Xu Q."/>
            <person name="Wang G."/>
        </authorList>
    </citation>
    <scope>NUCLEOTIDE SEQUENCE [LARGE SCALE GENOMIC DNA]</scope>
    <source>
        <strain evidence="4">xq</strain>
    </source>
</reference>
<dbReference type="Pfam" id="PF13490">
    <property type="entry name" value="zf-HC2"/>
    <property type="match status" value="1"/>
</dbReference>
<gene>
    <name evidence="3" type="ORF">GIW81_12910</name>
</gene>
<feature type="transmembrane region" description="Helical" evidence="1">
    <location>
        <begin position="86"/>
        <end position="107"/>
    </location>
</feature>
<keyword evidence="4" id="KW-1185">Reference proteome</keyword>
<dbReference type="InterPro" id="IPR041916">
    <property type="entry name" value="Anti_sigma_zinc_sf"/>
</dbReference>
<proteinExistence type="predicted"/>
<dbReference type="EMBL" id="WMBQ01000002">
    <property type="protein sequence ID" value="MTD95233.1"/>
    <property type="molecule type" value="Genomic_DNA"/>
</dbReference>
<evidence type="ECO:0000259" key="2">
    <source>
        <dbReference type="Pfam" id="PF13490"/>
    </source>
</evidence>
<dbReference type="AlphaFoldDB" id="A0A6I3KLJ4"/>
<feature type="domain" description="Putative zinc-finger" evidence="2">
    <location>
        <begin position="3"/>
        <end position="37"/>
    </location>
</feature>
<dbReference type="InterPro" id="IPR027383">
    <property type="entry name" value="Znf_put"/>
</dbReference>
<keyword evidence="1" id="KW-0472">Membrane</keyword>